<dbReference type="Proteomes" id="UP000694867">
    <property type="component" value="Unplaced"/>
</dbReference>
<dbReference type="Pfam" id="PF00027">
    <property type="entry name" value="cNMP_binding"/>
    <property type="match status" value="1"/>
</dbReference>
<feature type="region of interest" description="Disordered" evidence="8">
    <location>
        <begin position="148"/>
        <end position="170"/>
    </location>
</feature>
<feature type="domain" description="Cyclic nucleotide-binding" evidence="10">
    <location>
        <begin position="570"/>
        <end position="669"/>
    </location>
</feature>
<dbReference type="GeneID" id="100907578"/>
<feature type="transmembrane region" description="Helical" evidence="9">
    <location>
        <begin position="275"/>
        <end position="297"/>
    </location>
</feature>
<dbReference type="InterPro" id="IPR005821">
    <property type="entry name" value="Ion_trans_dom"/>
</dbReference>
<dbReference type="PANTHER" id="PTHR45689:SF5">
    <property type="entry name" value="I[[H]] CHANNEL, ISOFORM E"/>
    <property type="match status" value="1"/>
</dbReference>
<dbReference type="Pfam" id="PF00520">
    <property type="entry name" value="Ion_trans"/>
    <property type="match status" value="1"/>
</dbReference>
<sequence length="713" mass="81337">MIGKDQNRQFRDDPYKRTLKPMDIVDTKFFVEALSVAMDFQRHSLCPVSIVAAGDRLLLAGIPPPDFLLGSSYDAVLELRASAYFGGIMPLTESLHFKFSADAGESQDDDQCYYTVGVHSVMPMTRGNFRAIWQNRLSSQPEKVANLDPSFLGGEKSDASSDATTPSRLNSNFGDKPWQAQYDFCKYGIDKPILNNGKTSPPNSRAKNRKGCLKVFPGDRVDDKACYHPWVIHPSNPRRQKWDLFIILLVVIVLVEAPLNAAFFPDVLDPIELLILNVILDIIFAVDILLNFWTGYIEEHTAVATLKMKPQEIRRNYIRGWFAVDLLSTVPFDYSIIIILQTATHLDVHPNDAVAQAVKVLAMLRILRLCRLYRYLPRCQKIFYAQEYMYARVLSLALLMVIVSHWNGCMQFLVNHCLGFPPKSWISISKLQNAPWFEQWSWSLFNAVSQTFGIGFGRSTPETLVDMWFTLWGMVTGTSGYALILANIATMWQHVDASRKLHRQKMQEIEDYMTFRRFPAKLRVRVRDYFDQRYQGHVFNESKILNTLSDPLKEVVMRHNCEETVRSVPFFAKADPHFVNELVTRLRFNFFQPDDLITKFGTLGSNMFFIQSGKVTVANEYGKILTTLGGGMYFGELSILVPCKRNATVRAKTHCSLLELRSEDFHQVLKKFPFIQEAIRALAAEIVSNAKQSPSPQTNEQDTVTTLGSFIQF</sequence>
<evidence type="ECO:0000256" key="8">
    <source>
        <dbReference type="SAM" id="MobiDB-lite"/>
    </source>
</evidence>
<dbReference type="GO" id="GO:0005249">
    <property type="term" value="F:voltage-gated potassium channel activity"/>
    <property type="evidence" value="ECO:0007669"/>
    <property type="project" value="InterPro"/>
</dbReference>
<evidence type="ECO:0000256" key="7">
    <source>
        <dbReference type="ARBA" id="ARBA00023303"/>
    </source>
</evidence>
<dbReference type="InterPro" id="IPR003938">
    <property type="entry name" value="K_chnl_volt-dep_EAG/ELK/ERG"/>
</dbReference>
<evidence type="ECO:0000313" key="12">
    <source>
        <dbReference type="RefSeq" id="XP_003746241.2"/>
    </source>
</evidence>
<dbReference type="AlphaFoldDB" id="A0AAJ6QUI9"/>
<dbReference type="Gene3D" id="1.10.287.70">
    <property type="match status" value="1"/>
</dbReference>
<keyword evidence="2" id="KW-0813">Transport</keyword>
<comment type="subcellular location">
    <subcellularLocation>
        <location evidence="1">Membrane</location>
        <topology evidence="1">Multi-pass membrane protein</topology>
    </subcellularLocation>
</comment>
<dbReference type="PANTHER" id="PTHR45689">
    <property type="entry name" value="I[[H]] CHANNEL, ISOFORM E"/>
    <property type="match status" value="1"/>
</dbReference>
<dbReference type="GO" id="GO:0003254">
    <property type="term" value="P:regulation of membrane depolarization"/>
    <property type="evidence" value="ECO:0007669"/>
    <property type="project" value="TreeGrafter"/>
</dbReference>
<feature type="compositionally biased region" description="Polar residues" evidence="8">
    <location>
        <begin position="160"/>
        <end position="170"/>
    </location>
</feature>
<dbReference type="PRINTS" id="PR01463">
    <property type="entry name" value="EAGCHANLFMLY"/>
</dbReference>
<keyword evidence="3 9" id="KW-0812">Transmembrane</keyword>
<dbReference type="GO" id="GO:0035725">
    <property type="term" value="P:sodium ion transmembrane transport"/>
    <property type="evidence" value="ECO:0007669"/>
    <property type="project" value="TreeGrafter"/>
</dbReference>
<evidence type="ECO:0000259" key="10">
    <source>
        <dbReference type="PROSITE" id="PS50042"/>
    </source>
</evidence>
<feature type="transmembrane region" description="Helical" evidence="9">
    <location>
        <begin position="244"/>
        <end position="263"/>
    </location>
</feature>
<dbReference type="InterPro" id="IPR018490">
    <property type="entry name" value="cNMP-bd_dom_sf"/>
</dbReference>
<proteinExistence type="predicted"/>
<dbReference type="PROSITE" id="PS50042">
    <property type="entry name" value="CNMP_BINDING_3"/>
    <property type="match status" value="1"/>
</dbReference>
<evidence type="ECO:0000256" key="5">
    <source>
        <dbReference type="ARBA" id="ARBA00023065"/>
    </source>
</evidence>
<dbReference type="InterPro" id="IPR051413">
    <property type="entry name" value="K/Na_HCN_channel"/>
</dbReference>
<feature type="transmembrane region" description="Helical" evidence="9">
    <location>
        <begin position="353"/>
        <end position="373"/>
    </location>
</feature>
<dbReference type="SMART" id="SM00100">
    <property type="entry name" value="cNMP"/>
    <property type="match status" value="1"/>
</dbReference>
<evidence type="ECO:0000256" key="2">
    <source>
        <dbReference type="ARBA" id="ARBA00022448"/>
    </source>
</evidence>
<dbReference type="Gene3D" id="1.10.287.630">
    <property type="entry name" value="Helix hairpin bin"/>
    <property type="match status" value="1"/>
</dbReference>
<keyword evidence="4 9" id="KW-1133">Transmembrane helix</keyword>
<feature type="transmembrane region" description="Helical" evidence="9">
    <location>
        <begin position="469"/>
        <end position="492"/>
    </location>
</feature>
<dbReference type="SUPFAM" id="SSF81324">
    <property type="entry name" value="Voltage-gated potassium channels"/>
    <property type="match status" value="1"/>
</dbReference>
<keyword evidence="5" id="KW-0406">Ion transport</keyword>
<dbReference type="GO" id="GO:0098855">
    <property type="term" value="C:HCN channel complex"/>
    <property type="evidence" value="ECO:0007669"/>
    <property type="project" value="TreeGrafter"/>
</dbReference>
<keyword evidence="6 9" id="KW-0472">Membrane</keyword>
<evidence type="ECO:0000256" key="3">
    <source>
        <dbReference type="ARBA" id="ARBA00022692"/>
    </source>
</evidence>
<name>A0AAJ6QUI9_9ACAR</name>
<dbReference type="KEGG" id="goe:100907578"/>
<evidence type="ECO:0000256" key="4">
    <source>
        <dbReference type="ARBA" id="ARBA00022989"/>
    </source>
</evidence>
<dbReference type="InterPro" id="IPR014710">
    <property type="entry name" value="RmlC-like_jellyroll"/>
</dbReference>
<feature type="transmembrane region" description="Helical" evidence="9">
    <location>
        <begin position="318"/>
        <end position="341"/>
    </location>
</feature>
<keyword evidence="7" id="KW-0407">Ion channel</keyword>
<dbReference type="Gene3D" id="2.60.120.10">
    <property type="entry name" value="Jelly Rolls"/>
    <property type="match status" value="1"/>
</dbReference>
<evidence type="ECO:0000313" key="11">
    <source>
        <dbReference type="Proteomes" id="UP000694867"/>
    </source>
</evidence>
<gene>
    <name evidence="12" type="primary">LOC100907578</name>
</gene>
<organism evidence="11 12">
    <name type="scientific">Galendromus occidentalis</name>
    <name type="common">western predatory mite</name>
    <dbReference type="NCBI Taxonomy" id="34638"/>
    <lineage>
        <taxon>Eukaryota</taxon>
        <taxon>Metazoa</taxon>
        <taxon>Ecdysozoa</taxon>
        <taxon>Arthropoda</taxon>
        <taxon>Chelicerata</taxon>
        <taxon>Arachnida</taxon>
        <taxon>Acari</taxon>
        <taxon>Parasitiformes</taxon>
        <taxon>Mesostigmata</taxon>
        <taxon>Gamasina</taxon>
        <taxon>Phytoseioidea</taxon>
        <taxon>Phytoseiidae</taxon>
        <taxon>Typhlodrominae</taxon>
        <taxon>Galendromus</taxon>
    </lineage>
</organism>
<evidence type="ECO:0000256" key="9">
    <source>
        <dbReference type="SAM" id="Phobius"/>
    </source>
</evidence>
<dbReference type="CDD" id="cd00038">
    <property type="entry name" value="CAP_ED"/>
    <property type="match status" value="1"/>
</dbReference>
<evidence type="ECO:0000256" key="1">
    <source>
        <dbReference type="ARBA" id="ARBA00004141"/>
    </source>
</evidence>
<accession>A0AAJ6QUI9</accession>
<dbReference type="SUPFAM" id="SSF51206">
    <property type="entry name" value="cAMP-binding domain-like"/>
    <property type="match status" value="1"/>
</dbReference>
<evidence type="ECO:0000256" key="6">
    <source>
        <dbReference type="ARBA" id="ARBA00023136"/>
    </source>
</evidence>
<dbReference type="InterPro" id="IPR000595">
    <property type="entry name" value="cNMP-bd_dom"/>
</dbReference>
<reference evidence="12" key="1">
    <citation type="submission" date="2025-08" db="UniProtKB">
        <authorList>
            <consortium name="RefSeq"/>
        </authorList>
    </citation>
    <scope>IDENTIFICATION</scope>
</reference>
<feature type="transmembrane region" description="Helical" evidence="9">
    <location>
        <begin position="393"/>
        <end position="414"/>
    </location>
</feature>
<dbReference type="RefSeq" id="XP_003746241.2">
    <property type="nucleotide sequence ID" value="XM_003746193.2"/>
</dbReference>
<protein>
    <submittedName>
        <fullName evidence="12">Potassium/sodium hyperpolarization-activated cyclic nucleotide-gated channel 2</fullName>
    </submittedName>
</protein>
<keyword evidence="11" id="KW-1185">Reference proteome</keyword>